<dbReference type="AlphaFoldDB" id="A0A291QVR2"/>
<keyword evidence="3" id="KW-1185">Reference proteome</keyword>
<dbReference type="Pfam" id="PF13432">
    <property type="entry name" value="TPR_16"/>
    <property type="match status" value="1"/>
</dbReference>
<dbReference type="KEGG" id="cbae:COR50_12730"/>
<protein>
    <submittedName>
        <fullName evidence="2">Uncharacterized protein</fullName>
    </submittedName>
</protein>
<dbReference type="PROSITE" id="PS50005">
    <property type="entry name" value="TPR"/>
    <property type="match status" value="2"/>
</dbReference>
<accession>A0A291QVR2</accession>
<dbReference type="InterPro" id="IPR011990">
    <property type="entry name" value="TPR-like_helical_dom_sf"/>
</dbReference>
<feature type="repeat" description="TPR" evidence="1">
    <location>
        <begin position="244"/>
        <end position="277"/>
    </location>
</feature>
<dbReference type="PANTHER" id="PTHR12558">
    <property type="entry name" value="CELL DIVISION CYCLE 16,23,27"/>
    <property type="match status" value="1"/>
</dbReference>
<gene>
    <name evidence="2" type="ORF">COR50_12730</name>
</gene>
<reference evidence="2 3" key="1">
    <citation type="submission" date="2017-10" db="EMBL/GenBank/DDBJ databases">
        <title>Paenichitinophaga pekingensis gen. nov., sp. nov., isolated from activated sludge.</title>
        <authorList>
            <person name="Jin D."/>
            <person name="Kong X."/>
            <person name="Deng Y."/>
            <person name="Bai Z."/>
        </authorList>
    </citation>
    <scope>NUCLEOTIDE SEQUENCE [LARGE SCALE GENOMIC DNA]</scope>
    <source>
        <strain evidence="2 3">13</strain>
    </source>
</reference>
<name>A0A291QVR2_9BACT</name>
<sequence>MILKPQEVSPYPYMRNTYILCIMLLFSQWQSLHAIPREDKAREYFEEGQLLHKEGKLGAAIAKFEAAIHEDNQFAAAYFELAQLYFEREQFDMALAYGKVAGRMNCKPATAFLGNCYEAMQQAELALQQYTLALQREPSDAHIAFRLASLYAKQQEFAFSIPYYLTALADSSLRAEACYQLAKMYFLMSNYQGAAPAFIQAANWGRMKDADYFYHLGLTQINQNNFKEGIANLESAQVLRTNDIRVMQVLADAYFKQGMFSKAVHLWKNILILQPQNAFAMFMLGKSLMGNGEVEKGQLICDQALNLGDAR</sequence>
<feature type="repeat" description="TPR" evidence="1">
    <location>
        <begin position="107"/>
        <end position="140"/>
    </location>
</feature>
<dbReference type="Pfam" id="PF14559">
    <property type="entry name" value="TPR_19"/>
    <property type="match status" value="1"/>
</dbReference>
<dbReference type="Proteomes" id="UP000220133">
    <property type="component" value="Chromosome"/>
</dbReference>
<dbReference type="EMBL" id="CP023777">
    <property type="protein sequence ID" value="ATL47962.1"/>
    <property type="molecule type" value="Genomic_DNA"/>
</dbReference>
<proteinExistence type="predicted"/>
<organism evidence="2 3">
    <name type="scientific">Chitinophaga caeni</name>
    <dbReference type="NCBI Taxonomy" id="2029983"/>
    <lineage>
        <taxon>Bacteria</taxon>
        <taxon>Pseudomonadati</taxon>
        <taxon>Bacteroidota</taxon>
        <taxon>Chitinophagia</taxon>
        <taxon>Chitinophagales</taxon>
        <taxon>Chitinophagaceae</taxon>
        <taxon>Chitinophaga</taxon>
    </lineage>
</organism>
<dbReference type="SMART" id="SM00028">
    <property type="entry name" value="TPR"/>
    <property type="match status" value="7"/>
</dbReference>
<keyword evidence="1" id="KW-0802">TPR repeat</keyword>
<dbReference type="InterPro" id="IPR019734">
    <property type="entry name" value="TPR_rpt"/>
</dbReference>
<evidence type="ECO:0000256" key="1">
    <source>
        <dbReference type="PROSITE-ProRule" id="PRU00339"/>
    </source>
</evidence>
<evidence type="ECO:0000313" key="3">
    <source>
        <dbReference type="Proteomes" id="UP000220133"/>
    </source>
</evidence>
<dbReference type="Gene3D" id="1.25.40.10">
    <property type="entry name" value="Tetratricopeptide repeat domain"/>
    <property type="match status" value="3"/>
</dbReference>
<dbReference type="PANTHER" id="PTHR12558:SF13">
    <property type="entry name" value="CELL DIVISION CYCLE PROTEIN 27 HOMOLOG"/>
    <property type="match status" value="1"/>
</dbReference>
<evidence type="ECO:0000313" key="2">
    <source>
        <dbReference type="EMBL" id="ATL47962.1"/>
    </source>
</evidence>
<dbReference type="SUPFAM" id="SSF81901">
    <property type="entry name" value="HCP-like"/>
    <property type="match status" value="1"/>
</dbReference>